<gene>
    <name evidence="6" type="primary">qrcC_2</name>
    <name evidence="6" type="ORF">NNJEOMEG_02882</name>
</gene>
<name>A0A6V8LTH9_9BACT</name>
<dbReference type="GO" id="GO:0046872">
    <property type="term" value="F:metal ion binding"/>
    <property type="evidence" value="ECO:0007669"/>
    <property type="project" value="UniProtKB-KW"/>
</dbReference>
<dbReference type="PANTHER" id="PTHR43177">
    <property type="entry name" value="PROTEIN NRFC"/>
    <property type="match status" value="1"/>
</dbReference>
<dbReference type="PANTHER" id="PTHR43177:SF3">
    <property type="entry name" value="PROTEIN NRFC HOMOLOG"/>
    <property type="match status" value="1"/>
</dbReference>
<evidence type="ECO:0000256" key="1">
    <source>
        <dbReference type="ARBA" id="ARBA00022485"/>
    </source>
</evidence>
<comment type="caution">
    <text evidence="6">The sequence shown here is derived from an EMBL/GenBank/DDBJ whole genome shotgun (WGS) entry which is preliminary data.</text>
</comment>
<evidence type="ECO:0000256" key="2">
    <source>
        <dbReference type="ARBA" id="ARBA00022723"/>
    </source>
</evidence>
<evidence type="ECO:0000256" key="4">
    <source>
        <dbReference type="ARBA" id="ARBA00023014"/>
    </source>
</evidence>
<dbReference type="PROSITE" id="PS00198">
    <property type="entry name" value="4FE4S_FER_1"/>
    <property type="match status" value="1"/>
</dbReference>
<reference evidence="6 7" key="1">
    <citation type="submission" date="2020-04" db="EMBL/GenBank/DDBJ databases">
        <authorList>
            <consortium name="Desulfovibrio sp. FSS-1 genome sequencing consortium"/>
            <person name="Shimoshige H."/>
            <person name="Kobayashi H."/>
            <person name="Maekawa T."/>
        </authorList>
    </citation>
    <scope>NUCLEOTIDE SEQUENCE [LARGE SCALE GENOMIC DNA]</scope>
    <source>
        <strain evidence="6 7">SIID29052-01</strain>
    </source>
</reference>
<keyword evidence="4" id="KW-0411">Iron-sulfur</keyword>
<evidence type="ECO:0000259" key="5">
    <source>
        <dbReference type="PROSITE" id="PS51379"/>
    </source>
</evidence>
<dbReference type="RefSeq" id="WP_173085672.1">
    <property type="nucleotide sequence ID" value="NZ_BLTE01000013.1"/>
</dbReference>
<evidence type="ECO:0000313" key="6">
    <source>
        <dbReference type="EMBL" id="GFK95034.1"/>
    </source>
</evidence>
<dbReference type="Proteomes" id="UP000494245">
    <property type="component" value="Unassembled WGS sequence"/>
</dbReference>
<feature type="domain" description="4Fe-4S ferredoxin-type" evidence="5">
    <location>
        <begin position="59"/>
        <end position="90"/>
    </location>
</feature>
<reference evidence="6 7" key="2">
    <citation type="submission" date="2020-05" db="EMBL/GenBank/DDBJ databases">
        <title>Draft genome sequence of Desulfovibrio sp. strainFSS-1.</title>
        <authorList>
            <person name="Shimoshige H."/>
            <person name="Kobayashi H."/>
            <person name="Maekawa T."/>
        </authorList>
    </citation>
    <scope>NUCLEOTIDE SEQUENCE [LARGE SCALE GENOMIC DNA]</scope>
    <source>
        <strain evidence="6 7">SIID29052-01</strain>
    </source>
</reference>
<feature type="domain" description="4Fe-4S ferredoxin-type" evidence="5">
    <location>
        <begin position="9"/>
        <end position="39"/>
    </location>
</feature>
<dbReference type="Pfam" id="PF13247">
    <property type="entry name" value="Fer4_11"/>
    <property type="match status" value="1"/>
</dbReference>
<sequence length="213" mass="22650">MSAIEDRGFGLLVDLDRCTGCGACRTACALENNVPPSAGAEGEWLAVERLESVGKGEQLDVLFVPRPCMHCDAPPCVAACPTGATCKDPAWGVVSQVYARCIGCRLCMSACPYGARRFNAADPVWPGGMERAFTPWASSRPRFVVEKCTLCAHRIGAQGLLTACAEACPTGAIRSGVPGELLEGREAFVLRPGTGASPRVWYVSRRDWARDAG</sequence>
<dbReference type="InterPro" id="IPR017900">
    <property type="entry name" value="4Fe4S_Fe_S_CS"/>
</dbReference>
<dbReference type="InterPro" id="IPR017896">
    <property type="entry name" value="4Fe4S_Fe-S-bd"/>
</dbReference>
<dbReference type="AlphaFoldDB" id="A0A6V8LTH9"/>
<dbReference type="Pfam" id="PF12797">
    <property type="entry name" value="Fer4_2"/>
    <property type="match status" value="1"/>
</dbReference>
<dbReference type="EMBL" id="BLTE01000013">
    <property type="protein sequence ID" value="GFK95034.1"/>
    <property type="molecule type" value="Genomic_DNA"/>
</dbReference>
<keyword evidence="3" id="KW-0408">Iron</keyword>
<organism evidence="6 7">
    <name type="scientific">Fundidesulfovibrio magnetotacticus</name>
    <dbReference type="NCBI Taxonomy" id="2730080"/>
    <lineage>
        <taxon>Bacteria</taxon>
        <taxon>Pseudomonadati</taxon>
        <taxon>Thermodesulfobacteriota</taxon>
        <taxon>Desulfovibrionia</taxon>
        <taxon>Desulfovibrionales</taxon>
        <taxon>Desulfovibrionaceae</taxon>
        <taxon>Fundidesulfovibrio</taxon>
    </lineage>
</organism>
<protein>
    <submittedName>
        <fullName evidence="6">Menaquinone reductase, iron-sulfur cluster-binding subunit</fullName>
        <ecNumber evidence="6">1.97.-.-</ecNumber>
    </submittedName>
</protein>
<keyword evidence="2" id="KW-0479">Metal-binding</keyword>
<dbReference type="GO" id="GO:0051539">
    <property type="term" value="F:4 iron, 4 sulfur cluster binding"/>
    <property type="evidence" value="ECO:0007669"/>
    <property type="project" value="UniProtKB-KW"/>
</dbReference>
<dbReference type="PROSITE" id="PS51379">
    <property type="entry name" value="4FE4S_FER_2"/>
    <property type="match status" value="3"/>
</dbReference>
<evidence type="ECO:0000256" key="3">
    <source>
        <dbReference type="ARBA" id="ARBA00023004"/>
    </source>
</evidence>
<dbReference type="EC" id="1.97.-.-" evidence="6"/>
<dbReference type="InterPro" id="IPR050954">
    <property type="entry name" value="ET_IronSulfur_Cluster-Binding"/>
</dbReference>
<proteinExistence type="predicted"/>
<feature type="domain" description="4Fe-4S ferredoxin-type" evidence="5">
    <location>
        <begin position="92"/>
        <end position="121"/>
    </location>
</feature>
<dbReference type="CDD" id="cd10551">
    <property type="entry name" value="PsrB"/>
    <property type="match status" value="1"/>
</dbReference>
<dbReference type="SUPFAM" id="SSF54862">
    <property type="entry name" value="4Fe-4S ferredoxins"/>
    <property type="match status" value="1"/>
</dbReference>
<dbReference type="GO" id="GO:0016491">
    <property type="term" value="F:oxidoreductase activity"/>
    <property type="evidence" value="ECO:0007669"/>
    <property type="project" value="UniProtKB-KW"/>
</dbReference>
<evidence type="ECO:0000313" key="7">
    <source>
        <dbReference type="Proteomes" id="UP000494245"/>
    </source>
</evidence>
<accession>A0A6V8LTH9</accession>
<keyword evidence="1" id="KW-0004">4Fe-4S</keyword>
<dbReference type="Gene3D" id="3.30.70.20">
    <property type="match status" value="2"/>
</dbReference>
<keyword evidence="7" id="KW-1185">Reference proteome</keyword>
<keyword evidence="6" id="KW-0560">Oxidoreductase</keyword>